<dbReference type="InterPro" id="IPR018649">
    <property type="entry name" value="SHOCT"/>
</dbReference>
<organism evidence="3 4">
    <name type="scientific">Defluviicoccus vanus</name>
    <dbReference type="NCBI Taxonomy" id="111831"/>
    <lineage>
        <taxon>Bacteria</taxon>
        <taxon>Pseudomonadati</taxon>
        <taxon>Pseudomonadota</taxon>
        <taxon>Alphaproteobacteria</taxon>
        <taxon>Rhodospirillales</taxon>
        <taxon>Rhodospirillaceae</taxon>
        <taxon>Defluviicoccus</taxon>
    </lineage>
</organism>
<dbReference type="AlphaFoldDB" id="A0A7H1N1X3"/>
<reference evidence="3 4" key="1">
    <citation type="submission" date="2020-05" db="EMBL/GenBank/DDBJ databases">
        <title>Complete closed genome sequence of Defluviicoccus vanus.</title>
        <authorList>
            <person name="Bessarab I."/>
            <person name="Arumugam K."/>
            <person name="Maszenan A.M."/>
            <person name="Seviour R.J."/>
            <person name="Williams R.B."/>
        </authorList>
    </citation>
    <scope>NUCLEOTIDE SEQUENCE [LARGE SCALE GENOMIC DNA]</scope>
    <source>
        <strain evidence="3 4">Ben 114</strain>
    </source>
</reference>
<dbReference type="Proteomes" id="UP000516369">
    <property type="component" value="Chromosome"/>
</dbReference>
<dbReference type="KEGG" id="dvn:HQ394_10715"/>
<gene>
    <name evidence="3" type="ORF">HQ394_10715</name>
</gene>
<dbReference type="RefSeq" id="WP_190260224.1">
    <property type="nucleotide sequence ID" value="NZ_CP053923.1"/>
</dbReference>
<evidence type="ECO:0000313" key="4">
    <source>
        <dbReference type="Proteomes" id="UP000516369"/>
    </source>
</evidence>
<sequence>MTLSPEGQRLVEDVAHRHGFSVDAVTQMLQAVARGGGNQAQFNHFEFGGMGQWSQGGMIMIGDMFNNGLKARVDSLCNELAGAVGNSRLMDAPTGNWQQQGQSGGGFSSSFGSGMGDVSLFVGGGAGGGSNWWPADLGSPSSTGAQNDVRYAWFPATRRLAIDLRGEVTVYDTGDHQIGGVSQQQGGGASLTFTSQYGLVRVADLPVVAPAKVTGNTPPARRSRSRGGRRQNRHPSCHRNCHCRRWRSRPRPRWSCRQLRRRRQRRRGRRHRRKRRWLPPAADVFATLEKLADLHARGILSAEEFQAKKKDLLSRL</sequence>
<feature type="compositionally biased region" description="Basic residues" evidence="1">
    <location>
        <begin position="221"/>
        <end position="238"/>
    </location>
</feature>
<name>A0A7H1N1X3_9PROT</name>
<evidence type="ECO:0000313" key="3">
    <source>
        <dbReference type="EMBL" id="QNT69709.1"/>
    </source>
</evidence>
<evidence type="ECO:0000256" key="1">
    <source>
        <dbReference type="SAM" id="MobiDB-lite"/>
    </source>
</evidence>
<feature type="domain" description="SHOCT" evidence="2">
    <location>
        <begin position="287"/>
        <end position="313"/>
    </location>
</feature>
<proteinExistence type="predicted"/>
<protein>
    <submittedName>
        <fullName evidence="3">SHOCT domain-containing protein</fullName>
    </submittedName>
</protein>
<feature type="region of interest" description="Disordered" evidence="1">
    <location>
        <begin position="211"/>
        <end position="238"/>
    </location>
</feature>
<dbReference type="Pfam" id="PF09851">
    <property type="entry name" value="SHOCT"/>
    <property type="match status" value="1"/>
</dbReference>
<keyword evidence="4" id="KW-1185">Reference proteome</keyword>
<accession>A0A7H1N1X3</accession>
<evidence type="ECO:0000259" key="2">
    <source>
        <dbReference type="Pfam" id="PF09851"/>
    </source>
</evidence>
<dbReference type="EMBL" id="CP053923">
    <property type="protein sequence ID" value="QNT69709.1"/>
    <property type="molecule type" value="Genomic_DNA"/>
</dbReference>